<keyword evidence="2" id="KW-1185">Reference proteome</keyword>
<dbReference type="Gene3D" id="3.40.50.720">
    <property type="entry name" value="NAD(P)-binding Rossmann-like Domain"/>
    <property type="match status" value="1"/>
</dbReference>
<dbReference type="AlphaFoldDB" id="A0AAD9A0G5"/>
<evidence type="ECO:0000313" key="2">
    <source>
        <dbReference type="Proteomes" id="UP001243330"/>
    </source>
</evidence>
<name>A0AAD9A0G5_9PEZI</name>
<dbReference type="Proteomes" id="UP001243330">
    <property type="component" value="Unassembled WGS sequence"/>
</dbReference>
<evidence type="ECO:0000313" key="1">
    <source>
        <dbReference type="EMBL" id="KAK1839136.1"/>
    </source>
</evidence>
<comment type="caution">
    <text evidence="1">The sequence shown here is derived from an EMBL/GenBank/DDBJ whole genome shotgun (WGS) entry which is preliminary data.</text>
</comment>
<organism evidence="1 2">
    <name type="scientific">Colletotrichum chrysophilum</name>
    <dbReference type="NCBI Taxonomy" id="1836956"/>
    <lineage>
        <taxon>Eukaryota</taxon>
        <taxon>Fungi</taxon>
        <taxon>Dikarya</taxon>
        <taxon>Ascomycota</taxon>
        <taxon>Pezizomycotina</taxon>
        <taxon>Sordariomycetes</taxon>
        <taxon>Hypocreomycetidae</taxon>
        <taxon>Glomerellales</taxon>
        <taxon>Glomerellaceae</taxon>
        <taxon>Colletotrichum</taxon>
        <taxon>Colletotrichum gloeosporioides species complex</taxon>
    </lineage>
</organism>
<protein>
    <submittedName>
        <fullName evidence="1">Uncharacterized protein</fullName>
    </submittedName>
</protein>
<reference evidence="1" key="1">
    <citation type="submission" date="2023-01" db="EMBL/GenBank/DDBJ databases">
        <title>Colletotrichum chrysophilum M932 genome sequence.</title>
        <authorList>
            <person name="Baroncelli R."/>
        </authorList>
    </citation>
    <scope>NUCLEOTIDE SEQUENCE</scope>
    <source>
        <strain evidence="1">M932</strain>
    </source>
</reference>
<sequence length="66" mass="7173">MIFCTTPSTTALFPSEWLASEFGRSKHRFVSAAIGSYDSEMQEIDPCLLCAITDSTADSLPGFSHP</sequence>
<accession>A0AAD9A0G5</accession>
<gene>
    <name evidence="1" type="ORF">CCHR01_18233</name>
</gene>
<dbReference type="EMBL" id="JAQOWY010000714">
    <property type="protein sequence ID" value="KAK1839136.1"/>
    <property type="molecule type" value="Genomic_DNA"/>
</dbReference>
<proteinExistence type="predicted"/>